<protein>
    <submittedName>
        <fullName evidence="2">ABC transporter substrate-binding protein</fullName>
    </submittedName>
</protein>
<dbReference type="InterPro" id="IPR006127">
    <property type="entry name" value="ZnuA-like"/>
</dbReference>
<evidence type="ECO:0000256" key="1">
    <source>
        <dbReference type="SAM" id="SignalP"/>
    </source>
</evidence>
<proteinExistence type="predicted"/>
<feature type="chain" id="PRO_5015432243" evidence="1">
    <location>
        <begin position="27"/>
        <end position="294"/>
    </location>
</feature>
<organism evidence="2 3">
    <name type="scientific">Photobacterium lutimaris</name>
    <dbReference type="NCBI Taxonomy" id="388278"/>
    <lineage>
        <taxon>Bacteria</taxon>
        <taxon>Pseudomonadati</taxon>
        <taxon>Pseudomonadota</taxon>
        <taxon>Gammaproteobacteria</taxon>
        <taxon>Vibrionales</taxon>
        <taxon>Vibrionaceae</taxon>
        <taxon>Photobacterium</taxon>
    </lineage>
</organism>
<dbReference type="Proteomes" id="UP000241222">
    <property type="component" value="Unassembled WGS sequence"/>
</dbReference>
<dbReference type="SUPFAM" id="SSF53807">
    <property type="entry name" value="Helical backbone' metal receptor"/>
    <property type="match status" value="1"/>
</dbReference>
<name>A0A2T3J5D9_9GAMM</name>
<dbReference type="Gene3D" id="3.40.50.1980">
    <property type="entry name" value="Nitrogenase molybdenum iron protein domain"/>
    <property type="match status" value="1"/>
</dbReference>
<dbReference type="GO" id="GO:0030001">
    <property type="term" value="P:metal ion transport"/>
    <property type="evidence" value="ECO:0007669"/>
    <property type="project" value="InterPro"/>
</dbReference>
<dbReference type="EMBL" id="PYMH01000001">
    <property type="protein sequence ID" value="PSU36495.1"/>
    <property type="molecule type" value="Genomic_DNA"/>
</dbReference>
<dbReference type="GO" id="GO:0046872">
    <property type="term" value="F:metal ion binding"/>
    <property type="evidence" value="ECO:0007669"/>
    <property type="project" value="InterPro"/>
</dbReference>
<dbReference type="Pfam" id="PF01297">
    <property type="entry name" value="ZnuA"/>
    <property type="match status" value="1"/>
</dbReference>
<reference evidence="2 3" key="1">
    <citation type="submission" date="2018-03" db="EMBL/GenBank/DDBJ databases">
        <title>Whole genome sequencing of Histamine producing bacteria.</title>
        <authorList>
            <person name="Butler K."/>
        </authorList>
    </citation>
    <scope>NUCLEOTIDE SEQUENCE [LARGE SCALE GENOMIC DNA]</scope>
    <source>
        <strain evidence="2 3">JCM 13586</strain>
    </source>
</reference>
<feature type="signal peptide" evidence="1">
    <location>
        <begin position="1"/>
        <end position="26"/>
    </location>
</feature>
<keyword evidence="1" id="KW-0732">Signal</keyword>
<dbReference type="AlphaFoldDB" id="A0A2T3J5D9"/>
<evidence type="ECO:0000313" key="3">
    <source>
        <dbReference type="Proteomes" id="UP000241222"/>
    </source>
</evidence>
<sequence>MNKHAKQIIRLIGLFSLLILSAVTQAKDILTSTPVAYMLASELTKNTGLETQYLPPKRYGMMRLPNWFSSKGAETTIEAAKSATAVITIGAVWPQDPLYVHARQGNIQIVEIDASQSISPRAQGVAALRLESGLISPYAWLNPSNLTRMAAIVSQDLQRLWPDQAETISLNQQQLMIRIRKLINHQQTRLFDAEVDSVILLSQELEDFASGNQLFVVGRYTKPELDWTENEKRTFLETLKDDQSVWVLTSRQLSKKMLAQLPNPERVLTIDSIDRWGREGMHTENPLSRWEIKL</sequence>
<accession>A0A2T3J5D9</accession>
<keyword evidence="3" id="KW-1185">Reference proteome</keyword>
<gene>
    <name evidence="2" type="ORF">C9I99_03465</name>
</gene>
<comment type="caution">
    <text evidence="2">The sequence shown here is derived from an EMBL/GenBank/DDBJ whole genome shotgun (WGS) entry which is preliminary data.</text>
</comment>
<dbReference type="OrthoDB" id="6104586at2"/>
<evidence type="ECO:0000313" key="2">
    <source>
        <dbReference type="EMBL" id="PSU36495.1"/>
    </source>
</evidence>